<dbReference type="InterPro" id="IPR038666">
    <property type="entry name" value="SSP1_head-tail_sf"/>
</dbReference>
<keyword evidence="2" id="KW-1185">Reference proteome</keyword>
<dbReference type="OrthoDB" id="9808209at2"/>
<name>A0A0U4BRI0_9BACT</name>
<dbReference type="Pfam" id="PF05521">
    <property type="entry name" value="Phage_HCP"/>
    <property type="match status" value="1"/>
</dbReference>
<protein>
    <recommendedName>
        <fullName evidence="3">Head-tail adaptor protein</fullName>
    </recommendedName>
</protein>
<reference evidence="1 2" key="1">
    <citation type="submission" date="2015-12" db="EMBL/GenBank/DDBJ databases">
        <authorList>
            <person name="Shamseldin A."/>
            <person name="Moawad H."/>
            <person name="Abd El-Rahim W.M."/>
            <person name="Sadowsky M.J."/>
        </authorList>
    </citation>
    <scope>NUCLEOTIDE SEQUENCE [LARGE SCALE GENOMIC DNA]</scope>
    <source>
        <strain evidence="1 2">DG5B</strain>
    </source>
</reference>
<proteinExistence type="predicted"/>
<evidence type="ECO:0000313" key="1">
    <source>
        <dbReference type="EMBL" id="ALW86330.1"/>
    </source>
</evidence>
<dbReference type="KEGG" id="hyg:AUC43_15305"/>
<dbReference type="InterPro" id="IPR008767">
    <property type="entry name" value="Phage_SPP1_head-tail_adaptor"/>
</dbReference>
<evidence type="ECO:0008006" key="3">
    <source>
        <dbReference type="Google" id="ProtNLM"/>
    </source>
</evidence>
<dbReference type="Proteomes" id="UP000059542">
    <property type="component" value="Chromosome"/>
</dbReference>
<dbReference type="STRING" id="1411621.AUC43_15305"/>
<dbReference type="RefSeq" id="WP_068195524.1">
    <property type="nucleotide sequence ID" value="NZ_CP013909.1"/>
</dbReference>
<gene>
    <name evidence="1" type="ORF">AUC43_15305</name>
</gene>
<dbReference type="Gene3D" id="2.40.10.270">
    <property type="entry name" value="Bacteriophage SPP1 head-tail adaptor protein"/>
    <property type="match status" value="1"/>
</dbReference>
<accession>A0A0U4BRI0</accession>
<dbReference type="AlphaFoldDB" id="A0A0U4BRI0"/>
<evidence type="ECO:0000313" key="2">
    <source>
        <dbReference type="Proteomes" id="UP000059542"/>
    </source>
</evidence>
<organism evidence="1 2">
    <name type="scientific">Hymenobacter sedentarius</name>
    <dbReference type="NCBI Taxonomy" id="1411621"/>
    <lineage>
        <taxon>Bacteria</taxon>
        <taxon>Pseudomonadati</taxon>
        <taxon>Bacteroidota</taxon>
        <taxon>Cytophagia</taxon>
        <taxon>Cytophagales</taxon>
        <taxon>Hymenobacteraceae</taxon>
        <taxon>Hymenobacter</taxon>
    </lineage>
</organism>
<sequence length="108" mass="11745">MSNAGKYRERVTFYTPGATVSDGAGGQLPAGPETSLTLWARVQALPAKEDLISGKIVPRQPYKVTIRYASSLSNSTRMECNGKHISVTSIVSNERTTEIYLYGVECDS</sequence>
<dbReference type="NCBIfam" id="TIGR01563">
    <property type="entry name" value="gp16_SPP1"/>
    <property type="match status" value="1"/>
</dbReference>
<dbReference type="EMBL" id="CP013909">
    <property type="protein sequence ID" value="ALW86330.1"/>
    <property type="molecule type" value="Genomic_DNA"/>
</dbReference>